<dbReference type="Proteomes" id="UP001341840">
    <property type="component" value="Unassembled WGS sequence"/>
</dbReference>
<name>A0ABU6SUU3_9FABA</name>
<proteinExistence type="predicted"/>
<evidence type="ECO:0000313" key="2">
    <source>
        <dbReference type="EMBL" id="MED6139781.1"/>
    </source>
</evidence>
<feature type="region of interest" description="Disordered" evidence="1">
    <location>
        <begin position="1"/>
        <end position="28"/>
    </location>
</feature>
<feature type="region of interest" description="Disordered" evidence="1">
    <location>
        <begin position="78"/>
        <end position="138"/>
    </location>
</feature>
<dbReference type="EMBL" id="JASCZI010061940">
    <property type="protein sequence ID" value="MED6139781.1"/>
    <property type="molecule type" value="Genomic_DNA"/>
</dbReference>
<evidence type="ECO:0000313" key="3">
    <source>
        <dbReference type="Proteomes" id="UP001341840"/>
    </source>
</evidence>
<protein>
    <submittedName>
        <fullName evidence="2">Uncharacterized protein</fullName>
    </submittedName>
</protein>
<accession>A0ABU6SUU3</accession>
<gene>
    <name evidence="2" type="ORF">PIB30_087186</name>
</gene>
<comment type="caution">
    <text evidence="2">The sequence shown here is derived from an EMBL/GenBank/DDBJ whole genome shotgun (WGS) entry which is preliminary data.</text>
</comment>
<feature type="compositionally biased region" description="Polar residues" evidence="1">
    <location>
        <begin position="128"/>
        <end position="138"/>
    </location>
</feature>
<organism evidence="2 3">
    <name type="scientific">Stylosanthes scabra</name>
    <dbReference type="NCBI Taxonomy" id="79078"/>
    <lineage>
        <taxon>Eukaryota</taxon>
        <taxon>Viridiplantae</taxon>
        <taxon>Streptophyta</taxon>
        <taxon>Embryophyta</taxon>
        <taxon>Tracheophyta</taxon>
        <taxon>Spermatophyta</taxon>
        <taxon>Magnoliopsida</taxon>
        <taxon>eudicotyledons</taxon>
        <taxon>Gunneridae</taxon>
        <taxon>Pentapetalae</taxon>
        <taxon>rosids</taxon>
        <taxon>fabids</taxon>
        <taxon>Fabales</taxon>
        <taxon>Fabaceae</taxon>
        <taxon>Papilionoideae</taxon>
        <taxon>50 kb inversion clade</taxon>
        <taxon>dalbergioids sensu lato</taxon>
        <taxon>Dalbergieae</taxon>
        <taxon>Pterocarpus clade</taxon>
        <taxon>Stylosanthes</taxon>
    </lineage>
</organism>
<keyword evidence="3" id="KW-1185">Reference proteome</keyword>
<feature type="compositionally biased region" description="Basic and acidic residues" evidence="1">
    <location>
        <begin position="1"/>
        <end position="12"/>
    </location>
</feature>
<reference evidence="2 3" key="1">
    <citation type="journal article" date="2023" name="Plants (Basel)">
        <title>Bridging the Gap: Combining Genomics and Transcriptomics Approaches to Understand Stylosanthes scabra, an Orphan Legume from the Brazilian Caatinga.</title>
        <authorList>
            <person name="Ferreira-Neto J.R.C."/>
            <person name="da Silva M.D."/>
            <person name="Binneck E."/>
            <person name="de Melo N.F."/>
            <person name="da Silva R.H."/>
            <person name="de Melo A.L.T.M."/>
            <person name="Pandolfi V."/>
            <person name="Bustamante F.O."/>
            <person name="Brasileiro-Vidal A.C."/>
            <person name="Benko-Iseppon A.M."/>
        </authorList>
    </citation>
    <scope>NUCLEOTIDE SEQUENCE [LARGE SCALE GENOMIC DNA]</scope>
    <source>
        <tissue evidence="2">Leaves</tissue>
    </source>
</reference>
<evidence type="ECO:0000256" key="1">
    <source>
        <dbReference type="SAM" id="MobiDB-lite"/>
    </source>
</evidence>
<sequence>MEKWTRKLENLGKQRSRAQGHAQAPTRPSILLATLKRNTSSSASKVSCPSARITCPGVSHPAFRDNLTPAMLRRHVPTPMRASHQDPASRTKTRPCPGTMHLCLGVGSLPSPANPAPRQRPSVGLQIKSRNQSSMTHT</sequence>